<dbReference type="InterPro" id="IPR007096">
    <property type="entry name" value="RNA-dir_Rpol_cat_phage"/>
</dbReference>
<accession>A0A8S5L4Y8</accession>
<dbReference type="GO" id="GO:0046872">
    <property type="term" value="F:metal ion binding"/>
    <property type="evidence" value="ECO:0007669"/>
    <property type="project" value="UniProtKB-KW"/>
</dbReference>
<keyword evidence="12" id="KW-1185">Reference proteome</keyword>
<dbReference type="EMBL" id="BK014052">
    <property type="protein sequence ID" value="DAD52266.1"/>
    <property type="molecule type" value="Genomic_RNA"/>
</dbReference>
<protein>
    <recommendedName>
        <fullName evidence="1">RNA-directed RNA polymerase</fullName>
        <ecNumber evidence="1">2.7.7.48</ecNumber>
    </recommendedName>
    <alternativeName>
        <fullName evidence="7">RNA replicase beta chain</fullName>
    </alternativeName>
</protein>
<dbReference type="InterPro" id="IPR043502">
    <property type="entry name" value="DNA/RNA_pol_sf"/>
</dbReference>
<feature type="binding site" evidence="9">
    <location>
        <position position="288"/>
    </location>
    <ligand>
        <name>Mg(2+)</name>
        <dbReference type="ChEBI" id="CHEBI:18420"/>
        <label>2</label>
    </ligand>
</feature>
<organism evidence="11 12">
    <name type="scientific">ssRNA phage SRR6960799_3</name>
    <dbReference type="NCBI Taxonomy" id="2786587"/>
    <lineage>
        <taxon>Viruses</taxon>
        <taxon>Riboviria</taxon>
        <taxon>Orthornavirae</taxon>
        <taxon>Lenarviricota</taxon>
        <taxon>Leviviricetes</taxon>
        <taxon>Timlovirales</taxon>
        <taxon>Blumeviridae</taxon>
        <taxon>Dehgumevirus</taxon>
        <taxon>Dehgumevirus asiovivens</taxon>
    </lineage>
</organism>
<dbReference type="Proteomes" id="UP000683137">
    <property type="component" value="Segment"/>
</dbReference>
<evidence type="ECO:0000256" key="2">
    <source>
        <dbReference type="ARBA" id="ARBA00022484"/>
    </source>
</evidence>
<evidence type="ECO:0000256" key="1">
    <source>
        <dbReference type="ARBA" id="ARBA00012494"/>
    </source>
</evidence>
<dbReference type="GO" id="GO:0003968">
    <property type="term" value="F:RNA-directed RNA polymerase activity"/>
    <property type="evidence" value="ECO:0007669"/>
    <property type="project" value="UniProtKB-KW"/>
</dbReference>
<keyword evidence="6" id="KW-0693">Viral RNA replication</keyword>
<dbReference type="KEGG" id="vg:80399379"/>
<dbReference type="RefSeq" id="YP_010770152.1">
    <property type="nucleotide sequence ID" value="NC_074179.1"/>
</dbReference>
<comment type="cofactor">
    <cofactor evidence="9">
        <name>Mg(2+)</name>
        <dbReference type="ChEBI" id="CHEBI:18420"/>
    </cofactor>
    <text evidence="9">Binds 2 Mg(2+) per subunit.</text>
</comment>
<evidence type="ECO:0000256" key="5">
    <source>
        <dbReference type="ARBA" id="ARBA00022741"/>
    </source>
</evidence>
<keyword evidence="3" id="KW-0808">Transferase</keyword>
<feature type="domain" description="RdRp catalytic" evidence="10">
    <location>
        <begin position="273"/>
        <end position="412"/>
    </location>
</feature>
<evidence type="ECO:0000256" key="3">
    <source>
        <dbReference type="ARBA" id="ARBA00022679"/>
    </source>
</evidence>
<dbReference type="Pfam" id="PF03431">
    <property type="entry name" value="RNA_replicase_B"/>
    <property type="match status" value="1"/>
</dbReference>
<dbReference type="EC" id="2.7.7.48" evidence="1"/>
<name>A0A8S5L4Y8_9VIRU</name>
<evidence type="ECO:0000256" key="7">
    <source>
        <dbReference type="ARBA" id="ARBA00030248"/>
    </source>
</evidence>
<keyword evidence="5" id="KW-0547">Nucleotide-binding</keyword>
<evidence type="ECO:0000313" key="11">
    <source>
        <dbReference type="EMBL" id="DAD52266.1"/>
    </source>
</evidence>
<dbReference type="GO" id="GO:0000166">
    <property type="term" value="F:nucleotide binding"/>
    <property type="evidence" value="ECO:0007669"/>
    <property type="project" value="UniProtKB-KW"/>
</dbReference>
<evidence type="ECO:0000259" key="10">
    <source>
        <dbReference type="PROSITE" id="PS50522"/>
    </source>
</evidence>
<dbReference type="PROSITE" id="PS50522">
    <property type="entry name" value="RDRP_PHAGE"/>
    <property type="match status" value="1"/>
</dbReference>
<gene>
    <name evidence="11" type="primary">SRR6960799_3_3</name>
</gene>
<dbReference type="SUPFAM" id="SSF56672">
    <property type="entry name" value="DNA/RNA polymerases"/>
    <property type="match status" value="1"/>
</dbReference>
<evidence type="ECO:0000256" key="4">
    <source>
        <dbReference type="ARBA" id="ARBA00022695"/>
    </source>
</evidence>
<evidence type="ECO:0000313" key="12">
    <source>
        <dbReference type="Proteomes" id="UP000683137"/>
    </source>
</evidence>
<evidence type="ECO:0000256" key="9">
    <source>
        <dbReference type="PIRSR" id="PIRSR605093-1"/>
    </source>
</evidence>
<evidence type="ECO:0000256" key="8">
    <source>
        <dbReference type="ARBA" id="ARBA00048744"/>
    </source>
</evidence>
<dbReference type="InterPro" id="IPR005093">
    <property type="entry name" value="RNArep_beta"/>
</dbReference>
<dbReference type="GeneID" id="80399379"/>
<proteinExistence type="predicted"/>
<keyword evidence="9" id="KW-0460">Magnesium</keyword>
<sequence length="593" mass="68585">MLRDGISDIGRKQRRENFLVAVLSTDILEMLNFLNGVFVFLIDYEPCVDEFEAHMAQIAPLGLNWRRLLSPINKSLYCFLIESDQEIKAYFLAGIAQFLRFARKLEFQDICLETKALADYMETEQKLADSYDDFNPIICMIAKIIKEWFKEFHINDLLPTHGSGSVAEGPLTLKEKYLTMKTDSLIRECLRRECGNFSDYLDYFPIQPEDGLIRCSRTIFVPKTASKLRTISMEPATLQYLQQGVMYSLYRYIDKHPYLGYRIKLGDQTQNQVLALEGSIYRNYGTIDLSAASDSVSWALVRKAFRYVPSLFKWLLVTRSSSTLLPTGETIALKKYAPMGSALCFPIQCILFSAIIECAKRSYCKQFNIKEFPLFSVYGDDLVVPACIYDQVIDLLCICGFTVNKTKSYNCGPYRESCGKEYYAGVDISVLLYRIPRYKKITPSAYSSLCSAANLCAERNLDNLRSWYITRIFRSNLTLQPYFSRYTWRSPCLYSVQPTNFMSKTWLNRKLQRQEGRFLIVKSRRCRIVEELDDILLYHEALINLAKRPNWKSSGVDELTPTSTLHGTTDYFSSVVMPINEFYCLDKTRTHDW</sequence>
<evidence type="ECO:0000256" key="6">
    <source>
        <dbReference type="ARBA" id="ARBA00022953"/>
    </source>
</evidence>
<dbReference type="GO" id="GO:0039694">
    <property type="term" value="P:viral RNA genome replication"/>
    <property type="evidence" value="ECO:0007669"/>
    <property type="project" value="InterPro"/>
</dbReference>
<feature type="binding site" evidence="9">
    <location>
        <position position="380"/>
    </location>
    <ligand>
        <name>Mg(2+)</name>
        <dbReference type="ChEBI" id="CHEBI:18420"/>
        <label>2</label>
    </ligand>
</feature>
<feature type="binding site" evidence="9">
    <location>
        <position position="381"/>
    </location>
    <ligand>
        <name>Mg(2+)</name>
        <dbReference type="ChEBI" id="CHEBI:18420"/>
        <label>2</label>
    </ligand>
</feature>
<comment type="catalytic activity">
    <reaction evidence="8">
        <text>RNA(n) + a ribonucleoside 5'-triphosphate = RNA(n+1) + diphosphate</text>
        <dbReference type="Rhea" id="RHEA:21248"/>
        <dbReference type="Rhea" id="RHEA-COMP:14527"/>
        <dbReference type="Rhea" id="RHEA-COMP:17342"/>
        <dbReference type="ChEBI" id="CHEBI:33019"/>
        <dbReference type="ChEBI" id="CHEBI:61557"/>
        <dbReference type="ChEBI" id="CHEBI:140395"/>
        <dbReference type="EC" id="2.7.7.48"/>
    </reaction>
</comment>
<keyword evidence="4" id="KW-0548">Nucleotidyltransferase</keyword>
<keyword evidence="2 11" id="KW-0696">RNA-directed RNA polymerase</keyword>
<keyword evidence="9" id="KW-0479">Metal-binding</keyword>
<reference evidence="11" key="1">
    <citation type="submission" date="2020-09" db="EMBL/GenBank/DDBJ databases">
        <title>Leviviricetes taxonomy.</title>
        <authorList>
            <person name="Stockdale S.R."/>
            <person name="Callanan J."/>
            <person name="Adriaenssens E.M."/>
            <person name="Kuhn J.H."/>
            <person name="Rumnieks J."/>
            <person name="Shkoporov A."/>
            <person name="Draper L.A."/>
            <person name="Ross P."/>
            <person name="Hill C."/>
        </authorList>
    </citation>
    <scope>NUCLEOTIDE SEQUENCE</scope>
</reference>